<dbReference type="Proteomes" id="UP000240509">
    <property type="component" value="Unassembled WGS sequence"/>
</dbReference>
<proteinExistence type="predicted"/>
<dbReference type="Pfam" id="PF13349">
    <property type="entry name" value="DUF4097"/>
    <property type="match status" value="1"/>
</dbReference>
<dbReference type="InterPro" id="IPR025164">
    <property type="entry name" value="Toastrack_DUF4097"/>
</dbReference>
<comment type="caution">
    <text evidence="4">The sequence shown here is derived from an EMBL/GenBank/DDBJ whole genome shotgun (WGS) entry which is preliminary data.</text>
</comment>
<evidence type="ECO:0000313" key="4">
    <source>
        <dbReference type="EMBL" id="PTL39455.1"/>
    </source>
</evidence>
<protein>
    <submittedName>
        <fullName evidence="4">DUF4097 domain-containing protein</fullName>
    </submittedName>
</protein>
<organism evidence="4 5">
    <name type="scientific">Alkalicoccus saliphilus</name>
    <dbReference type="NCBI Taxonomy" id="200989"/>
    <lineage>
        <taxon>Bacteria</taxon>
        <taxon>Bacillati</taxon>
        <taxon>Bacillota</taxon>
        <taxon>Bacilli</taxon>
        <taxon>Bacillales</taxon>
        <taxon>Bacillaceae</taxon>
        <taxon>Alkalicoccus</taxon>
    </lineage>
</organism>
<feature type="compositionally biased region" description="Basic and acidic residues" evidence="1">
    <location>
        <begin position="27"/>
        <end position="57"/>
    </location>
</feature>
<dbReference type="InterPro" id="IPR053959">
    <property type="entry name" value="YvlB/LiaX_N"/>
</dbReference>
<dbReference type="AlphaFoldDB" id="A0A2T4U7V4"/>
<name>A0A2T4U7V4_9BACI</name>
<accession>A0A2T4U7V4</accession>
<dbReference type="Pfam" id="PF22746">
    <property type="entry name" value="SHOCT-like_DUF2089-C"/>
    <property type="match status" value="1"/>
</dbReference>
<evidence type="ECO:0000259" key="3">
    <source>
        <dbReference type="Pfam" id="PF22746"/>
    </source>
</evidence>
<evidence type="ECO:0000259" key="2">
    <source>
        <dbReference type="Pfam" id="PF13349"/>
    </source>
</evidence>
<sequence>MQEERQMILKMIEDGKISAEEGMRLLNALKDEGSGTKASEGKSEKGEGDRRSEDTKRGSTSKKQRGPWDYQQAEEKFSSFASKFSEFVDDAVHRVKDMDLDFNFGSSEGIDHVFEQKDVFLKEADIHVENGSIDLRPSESGEVRVECDVQVYRVRDKEEARREFLRDVQFSVSNGKLKLESRKKSMRVNAIVYMPVENLDKLKLYTFNGKIKGEHIPVHELNAKAVNGKISFERIDAKECHLETMNGSIGVKQLYTVEADLKTMNGSVDIEAARGNIHIESVNGTVHFRLAEASQAKTYIKTTTGSIFVAVPENAKTEGEVKTSVGGIHCQLSDMSIIEEKKEFASKKMTFIANKQGEGHFYIEAEAMTGSVHIK</sequence>
<gene>
    <name evidence="4" type="ORF">C6Y45_06405</name>
</gene>
<dbReference type="OrthoDB" id="2240743at2"/>
<dbReference type="EMBL" id="PZJJ01000007">
    <property type="protein sequence ID" value="PTL39455.1"/>
    <property type="molecule type" value="Genomic_DNA"/>
</dbReference>
<reference evidence="4 5" key="1">
    <citation type="submission" date="2018-03" db="EMBL/GenBank/DDBJ databases">
        <title>Alkalicoccus saliphilus sp. nov., isolated from a mineral pool.</title>
        <authorList>
            <person name="Zhao B."/>
        </authorList>
    </citation>
    <scope>NUCLEOTIDE SEQUENCE [LARGE SCALE GENOMIC DNA]</scope>
    <source>
        <strain evidence="4 5">6AG</strain>
    </source>
</reference>
<keyword evidence="5" id="KW-1185">Reference proteome</keyword>
<evidence type="ECO:0000256" key="1">
    <source>
        <dbReference type="SAM" id="MobiDB-lite"/>
    </source>
</evidence>
<feature type="domain" description="DUF4097" evidence="2">
    <location>
        <begin position="125"/>
        <end position="348"/>
    </location>
</feature>
<dbReference type="RefSeq" id="WP_107584399.1">
    <property type="nucleotide sequence ID" value="NZ_PZJJ01000007.1"/>
</dbReference>
<evidence type="ECO:0000313" key="5">
    <source>
        <dbReference type="Proteomes" id="UP000240509"/>
    </source>
</evidence>
<dbReference type="Gene3D" id="2.160.20.120">
    <property type="match status" value="1"/>
</dbReference>
<feature type="region of interest" description="Disordered" evidence="1">
    <location>
        <begin position="27"/>
        <end position="69"/>
    </location>
</feature>
<feature type="domain" description="YvlB/LiaX N-terminal" evidence="3">
    <location>
        <begin position="3"/>
        <end position="33"/>
    </location>
</feature>
<dbReference type="PIRSF" id="PIRSF012569">
    <property type="entry name" value="UCP012569"/>
    <property type="match status" value="1"/>
</dbReference>
<dbReference type="InterPro" id="IPR016599">
    <property type="entry name" value="UCP012569"/>
</dbReference>